<dbReference type="HOGENOM" id="CLU_2259038_0_0_11"/>
<gene>
    <name evidence="3" type="ordered locus">CRES_0854</name>
</gene>
<evidence type="ECO:0000256" key="1">
    <source>
        <dbReference type="SAM" id="MobiDB-lite"/>
    </source>
</evidence>
<proteinExistence type="predicted"/>
<keyword evidence="4" id="KW-1185">Reference proteome</keyword>
<name>F8E146_CORRG</name>
<keyword evidence="2" id="KW-0472">Membrane</keyword>
<keyword evidence="2" id="KW-0812">Transmembrane</keyword>
<feature type="region of interest" description="Disordered" evidence="1">
    <location>
        <begin position="1"/>
        <end position="79"/>
    </location>
</feature>
<feature type="compositionally biased region" description="Pro residues" evidence="1">
    <location>
        <begin position="1"/>
        <end position="12"/>
    </location>
</feature>
<dbReference type="Proteomes" id="UP000000492">
    <property type="component" value="Chromosome"/>
</dbReference>
<dbReference type="KEGG" id="crd:CRES_0854"/>
<accession>F8E146</accession>
<organism evidence="3 4">
    <name type="scientific">Corynebacterium resistens (strain DSM 45100 / JCM 12819 / GTC 2026 / SICGH 158)</name>
    <dbReference type="NCBI Taxonomy" id="662755"/>
    <lineage>
        <taxon>Bacteria</taxon>
        <taxon>Bacillati</taxon>
        <taxon>Actinomycetota</taxon>
        <taxon>Actinomycetes</taxon>
        <taxon>Mycobacteriales</taxon>
        <taxon>Corynebacteriaceae</taxon>
        <taxon>Corynebacterium</taxon>
    </lineage>
</organism>
<dbReference type="AlphaFoldDB" id="F8E146"/>
<reference evidence="3 4" key="1">
    <citation type="journal article" date="2012" name="BMC Genomics">
        <title>Complete genome sequence, lifestyle, and multi-drug resistance of the human pathogen Corynebacterium resistens DSM 45100 isolated from blood samples of a leukemia patient.</title>
        <authorList>
            <person name="Schroder J."/>
            <person name="Maus I."/>
            <person name="Meyer K."/>
            <person name="Wordemann S."/>
            <person name="Blom J."/>
            <person name="Jaenicke S."/>
            <person name="Schneider J."/>
            <person name="Trost E."/>
            <person name="Tauch A."/>
        </authorList>
    </citation>
    <scope>NUCLEOTIDE SEQUENCE [LARGE SCALE GENOMIC DNA]</scope>
    <source>
        <strain evidence="4">DSM 45100 / JCM 12819 / CCUG 50093 / GTC 2026 / SICGH 158</strain>
    </source>
</reference>
<keyword evidence="2" id="KW-1133">Transmembrane helix</keyword>
<evidence type="ECO:0000313" key="3">
    <source>
        <dbReference type="EMBL" id="AEI09210.1"/>
    </source>
</evidence>
<protein>
    <submittedName>
        <fullName evidence="3">Uncharacterized protein</fullName>
    </submittedName>
</protein>
<evidence type="ECO:0000313" key="4">
    <source>
        <dbReference type="Proteomes" id="UP000000492"/>
    </source>
</evidence>
<evidence type="ECO:0000256" key="2">
    <source>
        <dbReference type="SAM" id="Phobius"/>
    </source>
</evidence>
<sequence length="103" mass="11018">MPPPPFQPPPYSPIDRKCPLMNPFDPKHHDANTNYGGNDLPNPFEQGLESRSNEVAQGRGASQEHNGSDSSGGSEGGTRPKGQVLLAIVLVVVLIIALAFFII</sequence>
<dbReference type="EMBL" id="CP002857">
    <property type="protein sequence ID" value="AEI09210.1"/>
    <property type="molecule type" value="Genomic_DNA"/>
</dbReference>
<feature type="transmembrane region" description="Helical" evidence="2">
    <location>
        <begin position="84"/>
        <end position="102"/>
    </location>
</feature>